<comment type="catalytic activity">
    <reaction evidence="35">
        <text>hexadecanoyl-CoA + acetyl-CoA = 3-oxooctadecanoyl-CoA + CoA</text>
        <dbReference type="Rhea" id="RHEA:35279"/>
        <dbReference type="ChEBI" id="CHEBI:57287"/>
        <dbReference type="ChEBI" id="CHEBI:57288"/>
        <dbReference type="ChEBI" id="CHEBI:57379"/>
        <dbReference type="ChEBI" id="CHEBI:71407"/>
    </reaction>
    <physiologicalReaction direction="right-to-left" evidence="35">
        <dbReference type="Rhea" id="RHEA:35281"/>
    </physiologicalReaction>
</comment>
<dbReference type="InterPro" id="IPR003033">
    <property type="entry name" value="SCP2_sterol-bd_dom"/>
</dbReference>
<protein>
    <recommendedName>
        <fullName evidence="5">Sterol carrier protein 2</fullName>
        <ecNumber evidence="15">2.3.1.155</ecNumber>
        <ecNumber evidence="16">2.3.1.16</ecNumber>
        <ecNumber evidence="4">2.3.1.176</ecNumber>
    </recommendedName>
    <alternativeName>
        <fullName evidence="25">Acetyl-CoA C-myristoyltransferase</fullName>
    </alternativeName>
    <alternativeName>
        <fullName evidence="22">Non-specific lipid-transfer protein</fullName>
    </alternativeName>
    <alternativeName>
        <fullName evidence="26">Propanoyl-CoA C-acyltransferase</fullName>
    </alternativeName>
    <alternativeName>
        <fullName evidence="21">SCP-2/3-oxoacyl-CoA thiolase</fullName>
    </alternativeName>
    <alternativeName>
        <fullName evidence="23">SCP-2/thiolase</fullName>
    </alternativeName>
    <alternativeName>
        <fullName evidence="24">SCP-chi</fullName>
    </alternativeName>
    <alternativeName>
        <fullName evidence="27">Sterol carrier protein X</fullName>
    </alternativeName>
</protein>
<comment type="catalytic activity">
    <reaction evidence="34">
        <text>an acyl-CoA + acetyl-CoA = a 3-oxoacyl-CoA + CoA</text>
        <dbReference type="Rhea" id="RHEA:21564"/>
        <dbReference type="ChEBI" id="CHEBI:57287"/>
        <dbReference type="ChEBI" id="CHEBI:57288"/>
        <dbReference type="ChEBI" id="CHEBI:58342"/>
        <dbReference type="ChEBI" id="CHEBI:90726"/>
        <dbReference type="EC" id="2.3.1.16"/>
    </reaction>
    <physiologicalReaction direction="right-to-left" evidence="34">
        <dbReference type="Rhea" id="RHEA:21566"/>
    </physiologicalReaction>
</comment>
<dbReference type="InterPro" id="IPR020616">
    <property type="entry name" value="Thiolase_N"/>
</dbReference>
<dbReference type="InterPro" id="IPR012464">
    <property type="entry name" value="DUF1676"/>
</dbReference>
<comment type="catalytic activity">
    <reaction evidence="33">
        <text>butanoyl-CoA + acetyl-CoA = 3-oxohexanoyl-CoA + CoA</text>
        <dbReference type="Rhea" id="RHEA:31111"/>
        <dbReference type="ChEBI" id="CHEBI:57287"/>
        <dbReference type="ChEBI" id="CHEBI:57288"/>
        <dbReference type="ChEBI" id="CHEBI:57371"/>
        <dbReference type="ChEBI" id="CHEBI:62418"/>
    </reaction>
    <physiologicalReaction direction="right-to-left" evidence="33">
        <dbReference type="Rhea" id="RHEA:31113"/>
    </physiologicalReaction>
</comment>
<evidence type="ECO:0000256" key="33">
    <source>
        <dbReference type="ARBA" id="ARBA00048553"/>
    </source>
</evidence>
<evidence type="ECO:0000256" key="32">
    <source>
        <dbReference type="ARBA" id="ARBA00048004"/>
    </source>
</evidence>
<evidence type="ECO:0000256" key="11">
    <source>
        <dbReference type="ARBA" id="ARBA00023121"/>
    </source>
</evidence>
<organism evidence="45 46">
    <name type="scientific">Odynerus spinipes</name>
    <dbReference type="NCBI Taxonomy" id="1348599"/>
    <lineage>
        <taxon>Eukaryota</taxon>
        <taxon>Metazoa</taxon>
        <taxon>Ecdysozoa</taxon>
        <taxon>Arthropoda</taxon>
        <taxon>Hexapoda</taxon>
        <taxon>Insecta</taxon>
        <taxon>Pterygota</taxon>
        <taxon>Neoptera</taxon>
        <taxon>Endopterygota</taxon>
        <taxon>Hymenoptera</taxon>
        <taxon>Apocrita</taxon>
        <taxon>Aculeata</taxon>
        <taxon>Vespoidea</taxon>
        <taxon>Vespidae</taxon>
        <taxon>Eumeninae</taxon>
        <taxon>Odynerus</taxon>
    </lineage>
</organism>
<evidence type="ECO:0000313" key="46">
    <source>
        <dbReference type="Proteomes" id="UP001258017"/>
    </source>
</evidence>
<reference evidence="45" key="1">
    <citation type="submission" date="2021-08" db="EMBL/GenBank/DDBJ databases">
        <authorList>
            <person name="Misof B."/>
            <person name="Oliver O."/>
            <person name="Podsiadlowski L."/>
            <person name="Donath A."/>
            <person name="Peters R."/>
            <person name="Mayer C."/>
            <person name="Rust J."/>
            <person name="Gunkel S."/>
            <person name="Lesny P."/>
            <person name="Martin S."/>
            <person name="Oeyen J.P."/>
            <person name="Petersen M."/>
            <person name="Panagiotis P."/>
            <person name="Wilbrandt J."/>
            <person name="Tanja T."/>
        </authorList>
    </citation>
    <scope>NUCLEOTIDE SEQUENCE</scope>
    <source>
        <strain evidence="45">GBR_01_08_01A</strain>
        <tissue evidence="45">Thorax + abdomen</tissue>
    </source>
</reference>
<evidence type="ECO:0000256" key="30">
    <source>
        <dbReference type="ARBA" id="ARBA00047485"/>
    </source>
</evidence>
<evidence type="ECO:0000256" key="27">
    <source>
        <dbReference type="ARBA" id="ARBA00033178"/>
    </source>
</evidence>
<comment type="catalytic activity">
    <reaction evidence="19">
        <text>3-oxo-(9Z-octadecenoyl)-CoA + CoA = (7Z)-hexadecenoyl-CoA + acetyl-CoA</text>
        <dbReference type="Rhea" id="RHEA:47400"/>
        <dbReference type="ChEBI" id="CHEBI:57287"/>
        <dbReference type="ChEBI" id="CHEBI:57288"/>
        <dbReference type="ChEBI" id="CHEBI:87695"/>
        <dbReference type="ChEBI" id="CHEBI:87698"/>
    </reaction>
    <physiologicalReaction direction="left-to-right" evidence="19">
        <dbReference type="Rhea" id="RHEA:47401"/>
    </physiologicalReaction>
</comment>
<evidence type="ECO:0000256" key="20">
    <source>
        <dbReference type="ARBA" id="ARBA00029287"/>
    </source>
</evidence>
<evidence type="ECO:0000256" key="26">
    <source>
        <dbReference type="ARBA" id="ARBA00032316"/>
    </source>
</evidence>
<evidence type="ECO:0000256" key="2">
    <source>
        <dbReference type="ARBA" id="ARBA00004275"/>
    </source>
</evidence>
<dbReference type="PANTHER" id="PTHR42870">
    <property type="entry name" value="ACETYL-COA C-ACETYLTRANSFERASE"/>
    <property type="match status" value="1"/>
</dbReference>
<comment type="catalytic activity">
    <reaction evidence="32">
        <text>decanoyl-CoA + acetyl-CoA = 3-oxododecanoyl-CoA + CoA</text>
        <dbReference type="Rhea" id="RHEA:31183"/>
        <dbReference type="ChEBI" id="CHEBI:57287"/>
        <dbReference type="ChEBI" id="CHEBI:57288"/>
        <dbReference type="ChEBI" id="CHEBI:61430"/>
        <dbReference type="ChEBI" id="CHEBI:62615"/>
    </reaction>
    <physiologicalReaction direction="right-to-left" evidence="32">
        <dbReference type="Rhea" id="RHEA:31185"/>
    </physiologicalReaction>
</comment>
<evidence type="ECO:0000256" key="10">
    <source>
        <dbReference type="ARBA" id="ARBA00023098"/>
    </source>
</evidence>
<evidence type="ECO:0000256" key="24">
    <source>
        <dbReference type="ARBA" id="ARBA00031346"/>
    </source>
</evidence>
<evidence type="ECO:0000256" key="31">
    <source>
        <dbReference type="ARBA" id="ARBA00048001"/>
    </source>
</evidence>
<dbReference type="EC" id="2.3.1.16" evidence="16"/>
<evidence type="ECO:0000256" key="39">
    <source>
        <dbReference type="SAM" id="MobiDB-lite"/>
    </source>
</evidence>
<keyword evidence="13" id="KW-0576">Peroxisome</keyword>
<evidence type="ECO:0000256" key="1">
    <source>
        <dbReference type="ARBA" id="ARBA00004173"/>
    </source>
</evidence>
<dbReference type="GO" id="GO:0008289">
    <property type="term" value="F:lipid binding"/>
    <property type="evidence" value="ECO:0007669"/>
    <property type="project" value="UniProtKB-KW"/>
</dbReference>
<dbReference type="GO" id="GO:0005777">
    <property type="term" value="C:peroxisome"/>
    <property type="evidence" value="ECO:0007669"/>
    <property type="project" value="UniProtKB-SubCell"/>
</dbReference>
<dbReference type="InterPro" id="IPR020613">
    <property type="entry name" value="Thiolase_CS"/>
</dbReference>
<comment type="catalytic activity">
    <reaction evidence="37">
        <text>3-oxohexadecanedioyl-CoA + CoA = tetradecanedioyl-CoA + acetyl-CoA</text>
        <dbReference type="Rhea" id="RHEA:40343"/>
        <dbReference type="ChEBI" id="CHEBI:57287"/>
        <dbReference type="ChEBI" id="CHEBI:57288"/>
        <dbReference type="ChEBI" id="CHEBI:77081"/>
        <dbReference type="ChEBI" id="CHEBI:77084"/>
    </reaction>
    <physiologicalReaction direction="left-to-right" evidence="37">
        <dbReference type="Rhea" id="RHEA:40344"/>
    </physiologicalReaction>
</comment>
<keyword evidence="8" id="KW-0808">Transferase</keyword>
<evidence type="ECO:0000256" key="9">
    <source>
        <dbReference type="ARBA" id="ARBA00023055"/>
    </source>
</evidence>
<evidence type="ECO:0000256" key="37">
    <source>
        <dbReference type="ARBA" id="ARBA00049306"/>
    </source>
</evidence>
<dbReference type="GO" id="GO:0050633">
    <property type="term" value="F:acetyl-CoA C-myristoyltransferase activity"/>
    <property type="evidence" value="ECO:0007669"/>
    <property type="project" value="UniProtKB-EC"/>
</dbReference>
<evidence type="ECO:0000256" key="7">
    <source>
        <dbReference type="ARBA" id="ARBA00022490"/>
    </source>
</evidence>
<dbReference type="Proteomes" id="UP001258017">
    <property type="component" value="Unassembled WGS sequence"/>
</dbReference>
<evidence type="ECO:0000256" key="28">
    <source>
        <dbReference type="ARBA" id="ARBA00045738"/>
    </source>
</evidence>
<evidence type="ECO:0000256" key="16">
    <source>
        <dbReference type="ARBA" id="ARBA00024073"/>
    </source>
</evidence>
<comment type="catalytic activity">
    <reaction evidence="17">
        <text>propanoyl-CoA + tetradecanoyl-CoA = 3-oxo-2-methylhexadecanoyl-CoA + CoA</text>
        <dbReference type="Rhea" id="RHEA:46344"/>
        <dbReference type="ChEBI" id="CHEBI:57287"/>
        <dbReference type="ChEBI" id="CHEBI:57385"/>
        <dbReference type="ChEBI" id="CHEBI:57392"/>
        <dbReference type="ChEBI" id="CHEBI:86042"/>
    </reaction>
    <physiologicalReaction direction="right-to-left" evidence="17">
        <dbReference type="Rhea" id="RHEA:46346"/>
    </physiologicalReaction>
</comment>
<keyword evidence="9" id="KW-0445">Lipid transport</keyword>
<dbReference type="SUPFAM" id="SSF55718">
    <property type="entry name" value="SCP-like"/>
    <property type="match status" value="1"/>
</dbReference>
<dbReference type="FunFam" id="3.30.1050.10:FF:000001">
    <property type="entry name" value="Putative Non-specific lipid-transfer protein"/>
    <property type="match status" value="1"/>
</dbReference>
<dbReference type="AlphaFoldDB" id="A0AAD9RAA9"/>
<dbReference type="Pfam" id="PF00108">
    <property type="entry name" value="Thiolase_N"/>
    <property type="match status" value="1"/>
</dbReference>
<evidence type="ECO:0000256" key="40">
    <source>
        <dbReference type="SAM" id="Phobius"/>
    </source>
</evidence>
<evidence type="ECO:0000256" key="18">
    <source>
        <dbReference type="ARBA" id="ARBA00024509"/>
    </source>
</evidence>
<dbReference type="EMBL" id="JAIFRP010004409">
    <property type="protein sequence ID" value="KAK2575755.1"/>
    <property type="molecule type" value="Genomic_DNA"/>
</dbReference>
<dbReference type="SUPFAM" id="SSF53901">
    <property type="entry name" value="Thiolase-like"/>
    <property type="match status" value="2"/>
</dbReference>
<accession>A0AAD9RAA9</accession>
<dbReference type="Pfam" id="PF22691">
    <property type="entry name" value="Thiolase_C_1"/>
    <property type="match status" value="1"/>
</dbReference>
<gene>
    <name evidence="45" type="ORF">KPH14_003645</name>
</gene>
<dbReference type="PROSITE" id="PS00098">
    <property type="entry name" value="THIOLASE_1"/>
    <property type="match status" value="1"/>
</dbReference>
<feature type="signal peptide" evidence="41">
    <location>
        <begin position="1"/>
        <end position="21"/>
    </location>
</feature>
<dbReference type="GO" id="GO:0005739">
    <property type="term" value="C:mitochondrion"/>
    <property type="evidence" value="ECO:0007669"/>
    <property type="project" value="UniProtKB-SubCell"/>
</dbReference>
<dbReference type="InterPro" id="IPR020615">
    <property type="entry name" value="Thiolase_acyl_enz_int_AS"/>
</dbReference>
<sequence length="834" mass="91462">MRPYPFVVFILLFTVPERSKSDDKAEWYFGLRSALKNCPSVPWNNLGQDDFLDIFRHCVQERALSFLDSLLIEDVIPVIDGIDLIRFQTNNYTSSRNEMPKNGSTRNETEDATSGWTGIVLNRLTGVLRTHVLKIDVDHLVDTLSSPISDTETDVSPIKSTIEGRRRRHRRRHHVMPLMMMGLLLMGSILVPMGFQFLAVLGGKALILAKMALLLSSIQGLKKIATNGVNYGLYHAPVAEGWHDRSHQETPTHFDLPYPRDTLTVVHGILQYVVSRPNKMSPNVKVYVIGVGMTKFEKPGKEDGLDYPQMAKEALTNALKDAHIPYSDIKAACAGYVYGDSTSGQRAIYEVGLTGCPIYNVNNNCSTGSTALILAKQLIESGNADCALALGFEKMERGSLTSKFDDRTNPMDKHVGLMADIVEINERPLTAQMFGNAGIEHMKKYGTKPEHFAKIAYKNHLHSVNNPYSQFQEKYTLEQIMNSPNVYGPLTKLQCCPTSDGAAAAILANEDFVHKHGLESQAVEIVAMEMSTDLPSTFSERSCIKLIGYDMTRNAAEKVFTTTSYRPVDVDVIELHDCFSTNELITYEALGLCPPGQGGQLVDSGNNTYGGKYVINPSGGLISKGHPLGATGVAQCAELCWQLRGQAEKRQVPGAKLALQHNIGLGGAVIVALYKLGFPNKGSTSTTKTSVAPTSAPVSTTKSSGTIDPNIFKANTLFKALEIAMEEDTDGLINKVRGIYGFKVINGPGGAEGYWVVNAKIGKGSVEFNGKMKPDIVFTVSDTDVTDLLTGKLNPQRAFFQGKIKLQGNMGLAMKLLELQKRAAKKIELLRSRL</sequence>
<evidence type="ECO:0000259" key="44">
    <source>
        <dbReference type="Pfam" id="PF22691"/>
    </source>
</evidence>
<evidence type="ECO:0000259" key="42">
    <source>
        <dbReference type="Pfam" id="PF00108"/>
    </source>
</evidence>
<evidence type="ECO:0000256" key="6">
    <source>
        <dbReference type="ARBA" id="ARBA00022448"/>
    </source>
</evidence>
<comment type="catalytic activity">
    <reaction evidence="30">
        <text>tetradecanoyl-CoA + acetyl-CoA = 3-oxohexadecanoyl-CoA + CoA</text>
        <dbReference type="Rhea" id="RHEA:18161"/>
        <dbReference type="ChEBI" id="CHEBI:57287"/>
        <dbReference type="ChEBI" id="CHEBI:57288"/>
        <dbReference type="ChEBI" id="CHEBI:57349"/>
        <dbReference type="ChEBI" id="CHEBI:57385"/>
        <dbReference type="EC" id="2.3.1.155"/>
    </reaction>
    <physiologicalReaction direction="right-to-left" evidence="30">
        <dbReference type="Rhea" id="RHEA:18163"/>
    </physiologicalReaction>
</comment>
<evidence type="ECO:0000256" key="3">
    <source>
        <dbReference type="ARBA" id="ARBA00004496"/>
    </source>
</evidence>
<evidence type="ECO:0000256" key="5">
    <source>
        <dbReference type="ARBA" id="ARBA00014545"/>
    </source>
</evidence>
<evidence type="ECO:0000256" key="15">
    <source>
        <dbReference type="ARBA" id="ARBA00024058"/>
    </source>
</evidence>
<evidence type="ECO:0000256" key="35">
    <source>
        <dbReference type="ARBA" id="ARBA00049268"/>
    </source>
</evidence>
<name>A0AAD9RAA9_9HYME</name>
<dbReference type="GO" id="GO:0006869">
    <property type="term" value="P:lipid transport"/>
    <property type="evidence" value="ECO:0007669"/>
    <property type="project" value="UniProtKB-KW"/>
</dbReference>
<comment type="caution">
    <text evidence="45">The sequence shown here is derived from an EMBL/GenBank/DDBJ whole genome shotgun (WGS) entry which is preliminary data.</text>
</comment>
<dbReference type="FunFam" id="3.40.47.10:FF:000016">
    <property type="entry name" value="Non-specific lipid-transfer protein"/>
    <property type="match status" value="1"/>
</dbReference>
<comment type="catalytic activity">
    <reaction evidence="20">
        <text>7-dehydrocholesterol(in) = 7-dehydrocholesterol(out)</text>
        <dbReference type="Rhea" id="RHEA:62960"/>
        <dbReference type="ChEBI" id="CHEBI:17759"/>
    </reaction>
</comment>
<keyword evidence="6" id="KW-0813">Transport</keyword>
<evidence type="ECO:0000256" key="13">
    <source>
        <dbReference type="ARBA" id="ARBA00023140"/>
    </source>
</evidence>
<comment type="catalytic activity">
    <reaction evidence="38">
        <text>octanoyl-CoA + acetyl-CoA = 3-oxodecanoyl-CoA + CoA</text>
        <dbReference type="Rhea" id="RHEA:31087"/>
        <dbReference type="ChEBI" id="CHEBI:57287"/>
        <dbReference type="ChEBI" id="CHEBI:57288"/>
        <dbReference type="ChEBI" id="CHEBI:57386"/>
        <dbReference type="ChEBI" id="CHEBI:62548"/>
    </reaction>
    <physiologicalReaction direction="right-to-left" evidence="38">
        <dbReference type="Rhea" id="RHEA:31089"/>
    </physiologicalReaction>
</comment>
<proteinExistence type="predicted"/>
<comment type="catalytic activity">
    <reaction evidence="31">
        <text>hexanoyl-CoA + acetyl-CoA = 3-oxooctanoyl-CoA + CoA</text>
        <dbReference type="Rhea" id="RHEA:31203"/>
        <dbReference type="ChEBI" id="CHEBI:57287"/>
        <dbReference type="ChEBI" id="CHEBI:57288"/>
        <dbReference type="ChEBI" id="CHEBI:62619"/>
        <dbReference type="ChEBI" id="CHEBI:62620"/>
    </reaction>
    <physiologicalReaction direction="right-to-left" evidence="31">
        <dbReference type="Rhea" id="RHEA:31205"/>
    </physiologicalReaction>
</comment>
<evidence type="ECO:0000256" key="19">
    <source>
        <dbReference type="ARBA" id="ARBA00024514"/>
    </source>
</evidence>
<keyword evidence="11" id="KW-0446">Lipid-binding</keyword>
<comment type="function">
    <text evidence="28">Mediates the transfer of all common phospholipids, cholesterol and gangliosides from the endoplasmic reticulum to the plasma membrane. May play a role in regulating steroidogenesis. Stimulates the microsomal conversion of 7-dehydrocholesterol to cholesterol. Also binds fatty acids and fatty acyl Coenzyme A (CoA) such as phytanoyl-CoA. Involved in the regulation phospholipid synthesis in endoplasmic reticulum enhancing the incorporation of exogenous fatty acid into glycerides. Seems to stimulate the rate-limiting step in phosphatidic acid formation mediated by GPAT3. Isoforms SCP2 and SCPx cooperate in peroxisomal oxidation of certain naturally occurring tetramethyl-branched fatty acyl-CoAs.</text>
</comment>
<dbReference type="Pfam" id="PF02036">
    <property type="entry name" value="SCP2"/>
    <property type="match status" value="1"/>
</dbReference>
<evidence type="ECO:0000256" key="36">
    <source>
        <dbReference type="ARBA" id="ARBA00049270"/>
    </source>
</evidence>
<evidence type="ECO:0000256" key="38">
    <source>
        <dbReference type="ARBA" id="ARBA00049542"/>
    </source>
</evidence>
<feature type="domain" description="Thiolase N-terminal" evidence="42">
    <location>
        <begin position="286"/>
        <end position="511"/>
    </location>
</feature>
<evidence type="ECO:0000256" key="8">
    <source>
        <dbReference type="ARBA" id="ARBA00022679"/>
    </source>
</evidence>
<feature type="region of interest" description="Disordered" evidence="39">
    <location>
        <begin position="682"/>
        <end position="702"/>
    </location>
</feature>
<comment type="catalytic activity">
    <reaction evidence="36">
        <text>dodecanoyl-CoA + acetyl-CoA = 3-oxotetradecanoyl-CoA + CoA</text>
        <dbReference type="Rhea" id="RHEA:31091"/>
        <dbReference type="ChEBI" id="CHEBI:57287"/>
        <dbReference type="ChEBI" id="CHEBI:57288"/>
        <dbReference type="ChEBI" id="CHEBI:57375"/>
        <dbReference type="ChEBI" id="CHEBI:62543"/>
    </reaction>
    <physiologicalReaction direction="right-to-left" evidence="36">
        <dbReference type="Rhea" id="RHEA:31093"/>
    </physiologicalReaction>
</comment>
<dbReference type="Gene3D" id="3.30.1050.10">
    <property type="entry name" value="SCP2 sterol-binding domain"/>
    <property type="match status" value="1"/>
</dbReference>
<evidence type="ECO:0000256" key="14">
    <source>
        <dbReference type="ARBA" id="ARBA00023315"/>
    </source>
</evidence>
<evidence type="ECO:0000256" key="23">
    <source>
        <dbReference type="ARBA" id="ARBA00031275"/>
    </source>
</evidence>
<comment type="function">
    <text evidence="29">Plays a crucial role in the peroxisomal oxidation of branched-chain fatty acids. Catalyzes the last step of the peroxisomal beta-oxidation of branched chain fatty acids and the side chain of the bile acid intermediates di- and trihydroxycoprostanic acids (DHCA and THCA). Also active with medium and long straight chain 3-oxoacyl-CoAs. Stimulates the microsomal conversion of 7-dehydrocholesterol to cholesterol and transfers phosphatidylcholine and 7-dehydrocholesterol between membrances, in vitro. Isoforms SCP2 and SCPx cooperate in peroxisomal oxidation of certain naturally occurring tetramethyl-branched fatty acyl-CoAs.</text>
</comment>
<keyword evidence="14" id="KW-0012">Acyltransferase</keyword>
<feature type="chain" id="PRO_5042157000" description="Sterol carrier protein 2" evidence="41">
    <location>
        <begin position="22"/>
        <end position="834"/>
    </location>
</feature>
<keyword evidence="46" id="KW-1185">Reference proteome</keyword>
<evidence type="ECO:0000256" key="21">
    <source>
        <dbReference type="ARBA" id="ARBA00030531"/>
    </source>
</evidence>
<dbReference type="InterPro" id="IPR036527">
    <property type="entry name" value="SCP2_sterol-bd_dom_sf"/>
</dbReference>
<evidence type="ECO:0000256" key="4">
    <source>
        <dbReference type="ARBA" id="ARBA00012352"/>
    </source>
</evidence>
<evidence type="ECO:0000259" key="43">
    <source>
        <dbReference type="Pfam" id="PF02036"/>
    </source>
</evidence>
<dbReference type="NCBIfam" id="NF006102">
    <property type="entry name" value="PRK08256.1"/>
    <property type="match status" value="1"/>
</dbReference>
<dbReference type="EC" id="2.3.1.176" evidence="4"/>
<feature type="domain" description="Thiolase C-terminal" evidence="44">
    <location>
        <begin position="549"/>
        <end position="665"/>
    </location>
</feature>
<evidence type="ECO:0000256" key="17">
    <source>
        <dbReference type="ARBA" id="ARBA00024471"/>
    </source>
</evidence>
<evidence type="ECO:0000256" key="29">
    <source>
        <dbReference type="ARBA" id="ARBA00045994"/>
    </source>
</evidence>
<dbReference type="Gene3D" id="3.40.47.10">
    <property type="match status" value="1"/>
</dbReference>
<feature type="domain" description="SCP2" evidence="43">
    <location>
        <begin position="726"/>
        <end position="820"/>
    </location>
</feature>
<feature type="transmembrane region" description="Helical" evidence="40">
    <location>
        <begin position="175"/>
        <end position="191"/>
    </location>
</feature>
<comment type="subcellular location">
    <subcellularLocation>
        <location evidence="3">Cytoplasm</location>
    </subcellularLocation>
    <subcellularLocation>
        <location evidence="1">Mitochondrion</location>
    </subcellularLocation>
    <subcellularLocation>
        <location evidence="2">Peroxisome</location>
    </subcellularLocation>
</comment>
<dbReference type="GO" id="GO:0006629">
    <property type="term" value="P:lipid metabolic process"/>
    <property type="evidence" value="ECO:0007669"/>
    <property type="project" value="UniProtKB-KW"/>
</dbReference>
<evidence type="ECO:0000256" key="34">
    <source>
        <dbReference type="ARBA" id="ARBA00049178"/>
    </source>
</evidence>
<dbReference type="InterPro" id="IPR055140">
    <property type="entry name" value="Thiolase_C_2"/>
</dbReference>
<evidence type="ECO:0000256" key="41">
    <source>
        <dbReference type="SAM" id="SignalP"/>
    </source>
</evidence>
<dbReference type="EC" id="2.3.1.155" evidence="15"/>
<dbReference type="Pfam" id="PF07898">
    <property type="entry name" value="DUF1676"/>
    <property type="match status" value="1"/>
</dbReference>
<dbReference type="InterPro" id="IPR016039">
    <property type="entry name" value="Thiolase-like"/>
</dbReference>
<dbReference type="GO" id="GO:0003988">
    <property type="term" value="F:acetyl-CoA C-acyltransferase activity"/>
    <property type="evidence" value="ECO:0007669"/>
    <property type="project" value="UniProtKB-EC"/>
</dbReference>
<keyword evidence="40" id="KW-1133">Transmembrane helix</keyword>
<evidence type="ECO:0000256" key="12">
    <source>
        <dbReference type="ARBA" id="ARBA00023128"/>
    </source>
</evidence>
<keyword evidence="7" id="KW-0963">Cytoplasm</keyword>
<keyword evidence="41" id="KW-0732">Signal</keyword>
<dbReference type="PROSITE" id="PS00737">
    <property type="entry name" value="THIOLASE_2"/>
    <property type="match status" value="1"/>
</dbReference>
<reference evidence="45" key="2">
    <citation type="journal article" date="2023" name="Commun. Biol.">
        <title>Intrasexual cuticular hydrocarbon dimorphism in a wasp sheds light on hydrocarbon biosynthesis genes in Hymenoptera.</title>
        <authorList>
            <person name="Moris V.C."/>
            <person name="Podsiadlowski L."/>
            <person name="Martin S."/>
            <person name="Oeyen J.P."/>
            <person name="Donath A."/>
            <person name="Petersen M."/>
            <person name="Wilbrandt J."/>
            <person name="Misof B."/>
            <person name="Liedtke D."/>
            <person name="Thamm M."/>
            <person name="Scheiner R."/>
            <person name="Schmitt T."/>
            <person name="Niehuis O."/>
        </authorList>
    </citation>
    <scope>NUCLEOTIDE SEQUENCE</scope>
    <source>
        <strain evidence="45">GBR_01_08_01A</strain>
    </source>
</reference>
<keyword evidence="40" id="KW-0812">Transmembrane</keyword>
<keyword evidence="10" id="KW-0443">Lipid metabolism</keyword>
<comment type="catalytic activity">
    <reaction evidence="18">
        <text>choloyl-CoA + propanoyl-CoA = 3alpha,7alpha,12alpha-trihydroxy-24-oxo-5beta-cholestan-26-oyl-CoA + CoA</text>
        <dbReference type="Rhea" id="RHEA:16865"/>
        <dbReference type="ChEBI" id="CHEBI:57287"/>
        <dbReference type="ChEBI" id="CHEBI:57373"/>
        <dbReference type="ChEBI" id="CHEBI:57392"/>
        <dbReference type="ChEBI" id="CHEBI:58507"/>
        <dbReference type="EC" id="2.3.1.176"/>
    </reaction>
    <physiologicalReaction direction="right-to-left" evidence="18">
        <dbReference type="Rhea" id="RHEA:16867"/>
    </physiologicalReaction>
</comment>
<evidence type="ECO:0000313" key="45">
    <source>
        <dbReference type="EMBL" id="KAK2575755.1"/>
    </source>
</evidence>
<dbReference type="PANTHER" id="PTHR42870:SF1">
    <property type="entry name" value="NON-SPECIFIC LIPID-TRANSFER PROTEIN-LIKE 2"/>
    <property type="match status" value="1"/>
</dbReference>
<evidence type="ECO:0000256" key="25">
    <source>
        <dbReference type="ARBA" id="ARBA00032093"/>
    </source>
</evidence>
<keyword evidence="12" id="KW-0496">Mitochondrion</keyword>
<evidence type="ECO:0000256" key="22">
    <source>
        <dbReference type="ARBA" id="ARBA00030851"/>
    </source>
</evidence>
<keyword evidence="40" id="KW-0472">Membrane</keyword>